<proteinExistence type="predicted"/>
<accession>A0A5D2AZ32</accession>
<dbReference type="AlphaFoldDB" id="A0A5D2AZ32"/>
<evidence type="ECO:0000256" key="1">
    <source>
        <dbReference type="SAM" id="Phobius"/>
    </source>
</evidence>
<protein>
    <submittedName>
        <fullName evidence="2">Uncharacterized protein</fullName>
    </submittedName>
</protein>
<keyword evidence="1" id="KW-0472">Membrane</keyword>
<feature type="transmembrane region" description="Helical" evidence="1">
    <location>
        <begin position="26"/>
        <end position="45"/>
    </location>
</feature>
<keyword evidence="1" id="KW-0812">Transmembrane</keyword>
<dbReference type="Proteomes" id="UP000323506">
    <property type="component" value="Chromosome D10"/>
</dbReference>
<keyword evidence="3" id="KW-1185">Reference proteome</keyword>
<evidence type="ECO:0000313" key="3">
    <source>
        <dbReference type="Proteomes" id="UP000323506"/>
    </source>
</evidence>
<keyword evidence="1" id="KW-1133">Transmembrane helix</keyword>
<sequence length="89" mass="10099">MDLSAPTQEANELPCNGSTAFQHPLLLQFTSTCFLIILINVFGGLDYEVDPLILWELKNLRPSFIQLLSTTKSRISIMSRSRCKVTYFT</sequence>
<reference evidence="2 3" key="1">
    <citation type="submission" date="2019-06" db="EMBL/GenBank/DDBJ databases">
        <title>WGS assembly of Gossypium darwinii.</title>
        <authorList>
            <person name="Chen Z.J."/>
            <person name="Sreedasyam A."/>
            <person name="Ando A."/>
            <person name="Song Q."/>
            <person name="De L."/>
            <person name="Hulse-Kemp A."/>
            <person name="Ding M."/>
            <person name="Ye W."/>
            <person name="Kirkbride R."/>
            <person name="Jenkins J."/>
            <person name="Plott C."/>
            <person name="Lovell J."/>
            <person name="Lin Y.-M."/>
            <person name="Vaughn R."/>
            <person name="Liu B."/>
            <person name="Li W."/>
            <person name="Simpson S."/>
            <person name="Scheffler B."/>
            <person name="Saski C."/>
            <person name="Grover C."/>
            <person name="Hu G."/>
            <person name="Conover J."/>
            <person name="Carlson J."/>
            <person name="Shu S."/>
            <person name="Boston L."/>
            <person name="Williams M."/>
            <person name="Peterson D."/>
            <person name="Mcgee K."/>
            <person name="Jones D."/>
            <person name="Wendel J."/>
            <person name="Stelly D."/>
            <person name="Grimwood J."/>
            <person name="Schmutz J."/>
        </authorList>
    </citation>
    <scope>NUCLEOTIDE SEQUENCE [LARGE SCALE GENOMIC DNA]</scope>
    <source>
        <strain evidence="2">1808015.09</strain>
    </source>
</reference>
<organism evidence="2 3">
    <name type="scientific">Gossypium darwinii</name>
    <name type="common">Darwin's cotton</name>
    <name type="synonym">Gossypium barbadense var. darwinii</name>
    <dbReference type="NCBI Taxonomy" id="34276"/>
    <lineage>
        <taxon>Eukaryota</taxon>
        <taxon>Viridiplantae</taxon>
        <taxon>Streptophyta</taxon>
        <taxon>Embryophyta</taxon>
        <taxon>Tracheophyta</taxon>
        <taxon>Spermatophyta</taxon>
        <taxon>Magnoliopsida</taxon>
        <taxon>eudicotyledons</taxon>
        <taxon>Gunneridae</taxon>
        <taxon>Pentapetalae</taxon>
        <taxon>rosids</taxon>
        <taxon>malvids</taxon>
        <taxon>Malvales</taxon>
        <taxon>Malvaceae</taxon>
        <taxon>Malvoideae</taxon>
        <taxon>Gossypium</taxon>
    </lineage>
</organism>
<evidence type="ECO:0000313" key="2">
    <source>
        <dbReference type="EMBL" id="TYG50211.1"/>
    </source>
</evidence>
<name>A0A5D2AZ32_GOSDA</name>
<dbReference type="EMBL" id="CM017710">
    <property type="protein sequence ID" value="TYG50211.1"/>
    <property type="molecule type" value="Genomic_DNA"/>
</dbReference>
<gene>
    <name evidence="2" type="ORF">ES288_D10G156500v1</name>
</gene>